<evidence type="ECO:0008006" key="3">
    <source>
        <dbReference type="Google" id="ProtNLM"/>
    </source>
</evidence>
<dbReference type="HOGENOM" id="CLU_448274_0_0_0"/>
<dbReference type="EMBL" id="CM001022">
    <property type="protein sequence ID" value="EFQ23462.1"/>
    <property type="molecule type" value="Genomic_DNA"/>
</dbReference>
<dbReference type="STRING" id="584708.Apau_1035"/>
<gene>
    <name evidence="1" type="ORF">Apau_1035</name>
</gene>
<dbReference type="PaxDb" id="584708-Apau_1035"/>
<dbReference type="Gene3D" id="2.60.40.3140">
    <property type="match status" value="1"/>
</dbReference>
<organism evidence="1 2">
    <name type="scientific">Aminomonas paucivorans DSM 12260</name>
    <dbReference type="NCBI Taxonomy" id="584708"/>
    <lineage>
        <taxon>Bacteria</taxon>
        <taxon>Thermotogati</taxon>
        <taxon>Synergistota</taxon>
        <taxon>Synergistia</taxon>
        <taxon>Synergistales</taxon>
        <taxon>Synergistaceae</taxon>
        <taxon>Aminomonas</taxon>
    </lineage>
</organism>
<dbReference type="eggNOG" id="ENOG502ZAR0">
    <property type="taxonomic scope" value="Bacteria"/>
</dbReference>
<proteinExistence type="predicted"/>
<dbReference type="Proteomes" id="UP000005096">
    <property type="component" value="Chromosome"/>
</dbReference>
<keyword evidence="2" id="KW-1185">Reference proteome</keyword>
<protein>
    <recommendedName>
        <fullName evidence="3">DUF3857 domain-containing protein</fullName>
    </recommendedName>
</protein>
<name>E3CX12_9BACT</name>
<evidence type="ECO:0000313" key="2">
    <source>
        <dbReference type="Proteomes" id="UP000005096"/>
    </source>
</evidence>
<dbReference type="OrthoDB" id="791at2"/>
<dbReference type="RefSeq" id="WP_006300645.1">
    <property type="nucleotide sequence ID" value="NZ_CM001022.1"/>
</dbReference>
<reference evidence="1 2" key="1">
    <citation type="journal article" date="2010" name="Stand. Genomic Sci.">
        <title>Non-contiguous finished genome sequence of Aminomonas paucivorans type strain (GLU-3).</title>
        <authorList>
            <person name="Pitluck S."/>
            <person name="Yasawong M."/>
            <person name="Held B."/>
            <person name="Lapidus A."/>
            <person name="Nolan M."/>
            <person name="Copeland A."/>
            <person name="Lucas S."/>
            <person name="Del Rio T.G."/>
            <person name="Tice H."/>
            <person name="Cheng J.F."/>
            <person name="Chertkov O."/>
            <person name="Goodwin L."/>
            <person name="Tapia R."/>
            <person name="Han C."/>
            <person name="Liolios K."/>
            <person name="Ivanova N."/>
            <person name="Mavromatis K."/>
            <person name="Ovchinnikova G."/>
            <person name="Pati A."/>
            <person name="Chen A."/>
            <person name="Palaniappan K."/>
            <person name="Land M."/>
            <person name="Hauser L."/>
            <person name="Chang Y.J."/>
            <person name="Jeffries C.D."/>
            <person name="Pukall R."/>
            <person name="Spring S."/>
            <person name="Rohde M."/>
            <person name="Sikorski J."/>
            <person name="Goker M."/>
            <person name="Woyke T."/>
            <person name="Bristow J."/>
            <person name="Eisen J.A."/>
            <person name="Markowitz V."/>
            <person name="Hugenholtz P."/>
            <person name="Kyrpides N.C."/>
            <person name="Klenk H.P."/>
        </authorList>
    </citation>
    <scope>NUCLEOTIDE SEQUENCE [LARGE SCALE GENOMIC DNA]</scope>
    <source>
        <strain evidence="1 2">DSM 12260</strain>
    </source>
</reference>
<sequence length="615" mass="67413">MVRTEGTRKMGRIRWAAGALLLLAFLAGPGSARGEERWNVPRDLGRLASEAPSLAAFPESPGVVWLREARYSLLADGTLERGERWLILAGEKLPESWSLWRVPVPQGGSALVEEAAWYNPMTGQKEGALSPRRVSGSGVDLLEVRIPPEAAGRVVALSTVQRFPGRTNVEGVLFLALDLPVWEQVIRVDVPGDKLLHWSGKGVGEPQKTSDRGADRYEWTVRNQAPWQVGSLVEDRRPTLAFSLRKGLVGALASLGDVEAGFRTIPLPSSWSSVGRSPNVAQRGDKLIQHLAGVPALPGLPWDLIRPGPPELGPWTEGERTLLAASWLRKLGWNVAVWWQPLLPVKEDGPATDRLWRRPVLELSAPGVKETFFFPGQAAALGQLAPNLYGQTLYRLEGTKVLSRELPRGDAKDHRLSVRWDYVLSELGVGEGTLEMTVRGAWVDLLAPEGIPGRDDLDGWIARRLLLSGPRLSFKNSSVETLATGFRVRSQVRGALGIVQGADQLLRLPTAVPAALENLLKTPAPYHLRFPFVLEQNVSLTLPPGYEMLSSPPLAKGEGPLQQKLLVWPKKGALEAENRWTVKGGSVDASRARSLGEQLVQVLRTLEQGIPLRRR</sequence>
<evidence type="ECO:0000313" key="1">
    <source>
        <dbReference type="EMBL" id="EFQ23462.1"/>
    </source>
</evidence>
<dbReference type="AlphaFoldDB" id="E3CX12"/>
<accession>E3CX12</accession>